<dbReference type="InterPro" id="IPR007060">
    <property type="entry name" value="FtsL/DivIC"/>
</dbReference>
<sequence length="109" mass="12622">MATRQYRPSRLRRFVLPAVTALFLGYFAYHAFHGEYGIAGRALLESRASQLNGELIRLAEERDHLELRVRLLRGPAIDQDLADERAREALNVVHPYELVVLRPRVEPRM</sequence>
<keyword evidence="1" id="KW-0175">Coiled coil</keyword>
<dbReference type="EMBL" id="JADZLT010000039">
    <property type="protein sequence ID" value="MBH0236548.1"/>
    <property type="molecule type" value="Genomic_DNA"/>
</dbReference>
<dbReference type="RefSeq" id="WP_197309652.1">
    <property type="nucleotide sequence ID" value="NZ_JADZLT010000039.1"/>
</dbReference>
<evidence type="ECO:0000256" key="1">
    <source>
        <dbReference type="SAM" id="Coils"/>
    </source>
</evidence>
<evidence type="ECO:0000256" key="2">
    <source>
        <dbReference type="SAM" id="Phobius"/>
    </source>
</evidence>
<protein>
    <submittedName>
        <fullName evidence="3">Septum formation initiator family protein</fullName>
    </submittedName>
</protein>
<evidence type="ECO:0000313" key="4">
    <source>
        <dbReference type="Proteomes" id="UP000631694"/>
    </source>
</evidence>
<name>A0A931I056_9HYPH</name>
<accession>A0A931I056</accession>
<evidence type="ECO:0000313" key="3">
    <source>
        <dbReference type="EMBL" id="MBH0236548.1"/>
    </source>
</evidence>
<gene>
    <name evidence="3" type="ORF">I5731_01815</name>
</gene>
<dbReference type="AlphaFoldDB" id="A0A931I056"/>
<keyword evidence="2" id="KW-1133">Transmembrane helix</keyword>
<dbReference type="Pfam" id="PF04977">
    <property type="entry name" value="DivIC"/>
    <property type="match status" value="1"/>
</dbReference>
<reference evidence="3" key="1">
    <citation type="submission" date="2020-12" db="EMBL/GenBank/DDBJ databases">
        <title>Methylobrevis albus sp. nov., isolated from fresh water lack sediment.</title>
        <authorList>
            <person name="Zou Q."/>
        </authorList>
    </citation>
    <scope>NUCLEOTIDE SEQUENCE</scope>
    <source>
        <strain evidence="3">L22</strain>
    </source>
</reference>
<keyword evidence="2" id="KW-0472">Membrane</keyword>
<feature type="coiled-coil region" evidence="1">
    <location>
        <begin position="41"/>
        <end position="68"/>
    </location>
</feature>
<dbReference type="Proteomes" id="UP000631694">
    <property type="component" value="Unassembled WGS sequence"/>
</dbReference>
<proteinExistence type="predicted"/>
<keyword evidence="2" id="KW-0812">Transmembrane</keyword>
<organism evidence="3 4">
    <name type="scientific">Methylobrevis albus</name>
    <dbReference type="NCBI Taxonomy" id="2793297"/>
    <lineage>
        <taxon>Bacteria</taxon>
        <taxon>Pseudomonadati</taxon>
        <taxon>Pseudomonadota</taxon>
        <taxon>Alphaproteobacteria</taxon>
        <taxon>Hyphomicrobiales</taxon>
        <taxon>Pleomorphomonadaceae</taxon>
        <taxon>Methylobrevis</taxon>
    </lineage>
</organism>
<feature type="transmembrane region" description="Helical" evidence="2">
    <location>
        <begin position="14"/>
        <end position="32"/>
    </location>
</feature>
<keyword evidence="4" id="KW-1185">Reference proteome</keyword>
<comment type="caution">
    <text evidence="3">The sequence shown here is derived from an EMBL/GenBank/DDBJ whole genome shotgun (WGS) entry which is preliminary data.</text>
</comment>